<name>A0A7S1IM07_9EUGL</name>
<reference evidence="1" key="1">
    <citation type="submission" date="2021-01" db="EMBL/GenBank/DDBJ databases">
        <authorList>
            <person name="Corre E."/>
            <person name="Pelletier E."/>
            <person name="Niang G."/>
            <person name="Scheremetjew M."/>
            <person name="Finn R."/>
            <person name="Kale V."/>
            <person name="Holt S."/>
            <person name="Cochrane G."/>
            <person name="Meng A."/>
            <person name="Brown T."/>
            <person name="Cohen L."/>
        </authorList>
    </citation>
    <scope>NUCLEOTIDE SEQUENCE</scope>
    <source>
        <strain evidence="1">NIES-381</strain>
    </source>
</reference>
<protein>
    <submittedName>
        <fullName evidence="1">Uncharacterized protein</fullName>
    </submittedName>
</protein>
<dbReference type="AlphaFoldDB" id="A0A7S1IM07"/>
<dbReference type="EMBL" id="HBGA01074986">
    <property type="protein sequence ID" value="CAD9016847.1"/>
    <property type="molecule type" value="Transcribed_RNA"/>
</dbReference>
<proteinExistence type="predicted"/>
<organism evidence="1">
    <name type="scientific">Eutreptiella gymnastica</name>
    <dbReference type="NCBI Taxonomy" id="73025"/>
    <lineage>
        <taxon>Eukaryota</taxon>
        <taxon>Discoba</taxon>
        <taxon>Euglenozoa</taxon>
        <taxon>Euglenida</taxon>
        <taxon>Spirocuta</taxon>
        <taxon>Euglenophyceae</taxon>
        <taxon>Eutreptiales</taxon>
        <taxon>Eutreptiaceae</taxon>
        <taxon>Eutreptiella</taxon>
    </lineage>
</organism>
<accession>A0A7S1IM07</accession>
<gene>
    <name evidence="1" type="ORF">EGYM00392_LOCUS27956</name>
</gene>
<sequence length="101" mass="10815">MTLPCAAQYPHRGTTAGRSRFGLSWLRGGGGGISRINGASGAVELTKLHRIGTFYRAAEGCVVQVDIGSSCSIKPGQWNGNMRAQHCSRKLQMKAEPERLG</sequence>
<evidence type="ECO:0000313" key="1">
    <source>
        <dbReference type="EMBL" id="CAD9016847.1"/>
    </source>
</evidence>